<proteinExistence type="predicted"/>
<evidence type="ECO:0000313" key="1">
    <source>
        <dbReference type="EMBL" id="CBL37228.1"/>
    </source>
</evidence>
<sequence length="97" mass="11163">MDKHRIYTTGEKTSRWYKISITSTKKKRILNLGKNTVSGGYKFTIYKKGKKKAIKTIKVTGNANAKIAKMPKKKGTYYIRISKLTKKTNGTYEIGYY</sequence>
<dbReference type="Proteomes" id="UP000008960">
    <property type="component" value="Chromosome"/>
</dbReference>
<reference evidence="1 2" key="2">
    <citation type="submission" date="2010-03" db="EMBL/GenBank/DDBJ databases">
        <authorList>
            <person name="Pajon A."/>
        </authorList>
    </citation>
    <scope>NUCLEOTIDE SEQUENCE [LARGE SCALE GENOMIC DNA]</scope>
    <source>
        <strain evidence="1 2">SSC/2</strain>
    </source>
</reference>
<reference evidence="1 2" key="1">
    <citation type="submission" date="2010-03" db="EMBL/GenBank/DDBJ databases">
        <title>The genome sequence of Clostridiales sp. SSC/2.</title>
        <authorList>
            <consortium name="metaHIT consortium -- http://www.metahit.eu/"/>
            <person name="Pajon A."/>
            <person name="Turner K."/>
            <person name="Parkhill J."/>
            <person name="Duncan S."/>
            <person name="Flint H."/>
        </authorList>
    </citation>
    <scope>NUCLEOTIDE SEQUENCE [LARGE SCALE GENOMIC DNA]</scope>
    <source>
        <strain evidence="1 2">SSC/2</strain>
    </source>
</reference>
<dbReference type="KEGG" id="bprl:CL2_01130"/>
<dbReference type="RefSeq" id="WP_015530187.1">
    <property type="nucleotide sequence ID" value="NC_021016.1"/>
</dbReference>
<evidence type="ECO:0000313" key="2">
    <source>
        <dbReference type="Proteomes" id="UP000008960"/>
    </source>
</evidence>
<accession>D4MX83</accession>
<evidence type="ECO:0008006" key="3">
    <source>
        <dbReference type="Google" id="ProtNLM"/>
    </source>
</evidence>
<protein>
    <recommendedName>
        <fullName evidence="3">Peptidase C-terminal archaeal/bacterial domain-containing protein</fullName>
    </recommendedName>
</protein>
<dbReference type="AlphaFoldDB" id="D4MX83"/>
<organism evidence="1 2">
    <name type="scientific">Anaerostipes hadrus</name>
    <dbReference type="NCBI Taxonomy" id="649756"/>
    <lineage>
        <taxon>Bacteria</taxon>
        <taxon>Bacillati</taxon>
        <taxon>Bacillota</taxon>
        <taxon>Clostridia</taxon>
        <taxon>Lachnospirales</taxon>
        <taxon>Lachnospiraceae</taxon>
        <taxon>Anaerostipes</taxon>
    </lineage>
</organism>
<dbReference type="EMBL" id="FP929061">
    <property type="protein sequence ID" value="CBL37228.1"/>
    <property type="molecule type" value="Genomic_DNA"/>
</dbReference>
<dbReference type="Gene3D" id="2.60.120.380">
    <property type="match status" value="1"/>
</dbReference>
<gene>
    <name evidence="1" type="ORF">CL2_01130</name>
</gene>
<name>D4MX83_ANAHA</name>